<sequence length="130" mass="13601">MTPPAANLSLLWKCVAALVAAGFGATVTASTDVETIPAALIVAGFAAVPIGSYAIAICGPFLWLGPRRRWIAFSVGGLISWLPWPTLWLAEYAEPAEIPLDQVAVFGATFAFGATLGAAAALWGFEHQTR</sequence>
<proteinExistence type="predicted"/>
<evidence type="ECO:0000313" key="3">
    <source>
        <dbReference type="Proteomes" id="UP000609651"/>
    </source>
</evidence>
<protein>
    <recommendedName>
        <fullName evidence="4">SPW repeat-containing protein</fullName>
    </recommendedName>
</protein>
<evidence type="ECO:0008006" key="4">
    <source>
        <dbReference type="Google" id="ProtNLM"/>
    </source>
</evidence>
<keyword evidence="1" id="KW-1133">Transmembrane helix</keyword>
<feature type="transmembrane region" description="Helical" evidence="1">
    <location>
        <begin position="70"/>
        <end position="90"/>
    </location>
</feature>
<gene>
    <name evidence="2" type="ORF">LzC2_10800</name>
</gene>
<accession>A0ABX1VAC7</accession>
<organism evidence="2 3">
    <name type="scientific">Alienimonas chondri</name>
    <dbReference type="NCBI Taxonomy" id="2681879"/>
    <lineage>
        <taxon>Bacteria</taxon>
        <taxon>Pseudomonadati</taxon>
        <taxon>Planctomycetota</taxon>
        <taxon>Planctomycetia</taxon>
        <taxon>Planctomycetales</taxon>
        <taxon>Planctomycetaceae</taxon>
        <taxon>Alienimonas</taxon>
    </lineage>
</organism>
<keyword evidence="1" id="KW-0812">Transmembrane</keyword>
<dbReference type="EMBL" id="WTPX01000023">
    <property type="protein sequence ID" value="NNJ25018.1"/>
    <property type="molecule type" value="Genomic_DNA"/>
</dbReference>
<dbReference type="RefSeq" id="WP_171184574.1">
    <property type="nucleotide sequence ID" value="NZ_WTPX01000023.1"/>
</dbReference>
<keyword evidence="1" id="KW-0472">Membrane</keyword>
<reference evidence="2 3" key="1">
    <citation type="journal article" date="2020" name="Syst. Appl. Microbiol.">
        <title>Alienimonas chondri sp. nov., a novel planctomycete isolated from the biofilm of the red alga Chondrus crispus.</title>
        <authorList>
            <person name="Vitorino I."/>
            <person name="Albuquerque L."/>
            <person name="Wiegand S."/>
            <person name="Kallscheuer N."/>
            <person name="da Costa M.S."/>
            <person name="Lobo-da-Cunha A."/>
            <person name="Jogler C."/>
            <person name="Lage O.M."/>
        </authorList>
    </citation>
    <scope>NUCLEOTIDE SEQUENCE [LARGE SCALE GENOMIC DNA]</scope>
    <source>
        <strain evidence="2 3">LzC2</strain>
    </source>
</reference>
<evidence type="ECO:0000313" key="2">
    <source>
        <dbReference type="EMBL" id="NNJ25018.1"/>
    </source>
</evidence>
<name>A0ABX1VAC7_9PLAN</name>
<comment type="caution">
    <text evidence="2">The sequence shown here is derived from an EMBL/GenBank/DDBJ whole genome shotgun (WGS) entry which is preliminary data.</text>
</comment>
<keyword evidence="3" id="KW-1185">Reference proteome</keyword>
<feature type="transmembrane region" description="Helical" evidence="1">
    <location>
        <begin position="102"/>
        <end position="125"/>
    </location>
</feature>
<evidence type="ECO:0000256" key="1">
    <source>
        <dbReference type="SAM" id="Phobius"/>
    </source>
</evidence>
<dbReference type="Proteomes" id="UP000609651">
    <property type="component" value="Unassembled WGS sequence"/>
</dbReference>
<feature type="transmembrane region" description="Helical" evidence="1">
    <location>
        <begin position="40"/>
        <end position="63"/>
    </location>
</feature>